<accession>A0ABR5P4P3</accession>
<comment type="caution">
    <text evidence="1">The sequence shown here is derived from an EMBL/GenBank/DDBJ whole genome shotgun (WGS) entry which is preliminary data.</text>
</comment>
<proteinExistence type="predicted"/>
<keyword evidence="2" id="KW-1185">Reference proteome</keyword>
<name>A0ABR5P4P3_9LACO</name>
<evidence type="ECO:0000313" key="2">
    <source>
        <dbReference type="Proteomes" id="UP000051379"/>
    </source>
</evidence>
<protein>
    <submittedName>
        <fullName evidence="1">Para-like protein</fullName>
    </submittedName>
</protein>
<organism evidence="1 2">
    <name type="scientific">Companilactobacillus futsaii JCM 17355</name>
    <dbReference type="NCBI Taxonomy" id="1423818"/>
    <lineage>
        <taxon>Bacteria</taxon>
        <taxon>Bacillati</taxon>
        <taxon>Bacillota</taxon>
        <taxon>Bacilli</taxon>
        <taxon>Lactobacillales</taxon>
        <taxon>Lactobacillaceae</taxon>
        <taxon>Companilactobacillus</taxon>
    </lineage>
</organism>
<dbReference type="Proteomes" id="UP000051379">
    <property type="component" value="Unassembled WGS sequence"/>
</dbReference>
<evidence type="ECO:0000313" key="1">
    <source>
        <dbReference type="EMBL" id="KRK92120.1"/>
    </source>
</evidence>
<gene>
    <name evidence="1" type="ORF">FC88_GL000954</name>
</gene>
<dbReference type="EMBL" id="AZDO01000114">
    <property type="protein sequence ID" value="KRK92120.1"/>
    <property type="molecule type" value="Genomic_DNA"/>
</dbReference>
<reference evidence="1 2" key="1">
    <citation type="journal article" date="2015" name="Genome Announc.">
        <title>Expanding the biotechnology potential of lactobacilli through comparative genomics of 213 strains and associated genera.</title>
        <authorList>
            <person name="Sun Z."/>
            <person name="Harris H.M."/>
            <person name="McCann A."/>
            <person name="Guo C."/>
            <person name="Argimon S."/>
            <person name="Zhang W."/>
            <person name="Yang X."/>
            <person name="Jeffery I.B."/>
            <person name="Cooney J.C."/>
            <person name="Kagawa T.F."/>
            <person name="Liu W."/>
            <person name="Song Y."/>
            <person name="Salvetti E."/>
            <person name="Wrobel A."/>
            <person name="Rasinkangas P."/>
            <person name="Parkhill J."/>
            <person name="Rea M.C."/>
            <person name="O'Sullivan O."/>
            <person name="Ritari J."/>
            <person name="Douillard F.P."/>
            <person name="Paul Ross R."/>
            <person name="Yang R."/>
            <person name="Briner A.E."/>
            <person name="Felis G.E."/>
            <person name="de Vos W.M."/>
            <person name="Barrangou R."/>
            <person name="Klaenhammer T.R."/>
            <person name="Caufield P.W."/>
            <person name="Cui Y."/>
            <person name="Zhang H."/>
            <person name="O'Toole P.W."/>
        </authorList>
    </citation>
    <scope>NUCLEOTIDE SEQUENCE [LARGE SCALE GENOMIC DNA]</scope>
    <source>
        <strain evidence="1 2">JCM 17355</strain>
    </source>
</reference>
<sequence>MGTLQDEVVDPVSGKSYITANVFFLGNRIKHNTNSSHEFLSALKHINVIGVIPEKELVNASMLAKDGILEYATQNDKLHEQEPFLKLLSDVFSEIQKQGND</sequence>